<dbReference type="NCBIfam" id="TIGR02937">
    <property type="entry name" value="sigma70-ECF"/>
    <property type="match status" value="1"/>
</dbReference>
<reference evidence="6 7" key="1">
    <citation type="submission" date="2020-08" db="EMBL/GenBank/DDBJ databases">
        <title>Sequencing the genomes of 1000 actinobacteria strains.</title>
        <authorList>
            <person name="Klenk H.-P."/>
        </authorList>
    </citation>
    <scope>NUCLEOTIDE SEQUENCE [LARGE SCALE GENOMIC DNA]</scope>
    <source>
        <strain evidence="6 7">DSM 43768</strain>
    </source>
</reference>
<evidence type="ECO:0000313" key="7">
    <source>
        <dbReference type="Proteomes" id="UP000565579"/>
    </source>
</evidence>
<organism evidence="6 7">
    <name type="scientific">Nonomuraea rubra</name>
    <dbReference type="NCBI Taxonomy" id="46180"/>
    <lineage>
        <taxon>Bacteria</taxon>
        <taxon>Bacillati</taxon>
        <taxon>Actinomycetota</taxon>
        <taxon>Actinomycetes</taxon>
        <taxon>Streptosporangiales</taxon>
        <taxon>Streptosporangiaceae</taxon>
        <taxon>Nonomuraea</taxon>
    </lineage>
</organism>
<name>A0A7X0NV59_9ACTN</name>
<evidence type="ECO:0000256" key="2">
    <source>
        <dbReference type="ARBA" id="ARBA00023015"/>
    </source>
</evidence>
<evidence type="ECO:0000256" key="1">
    <source>
        <dbReference type="ARBA" id="ARBA00010641"/>
    </source>
</evidence>
<dbReference type="InterPro" id="IPR013324">
    <property type="entry name" value="RNA_pol_sigma_r3/r4-like"/>
</dbReference>
<proteinExistence type="inferred from homology"/>
<dbReference type="PANTHER" id="PTHR30173:SF36">
    <property type="entry name" value="ECF RNA POLYMERASE SIGMA FACTOR SIGJ"/>
    <property type="match status" value="1"/>
</dbReference>
<comment type="caution">
    <text evidence="6">The sequence shown here is derived from an EMBL/GenBank/DDBJ whole genome shotgun (WGS) entry which is preliminary data.</text>
</comment>
<keyword evidence="3" id="KW-0731">Sigma factor</keyword>
<dbReference type="GO" id="GO:0003677">
    <property type="term" value="F:DNA binding"/>
    <property type="evidence" value="ECO:0007669"/>
    <property type="project" value="InterPro"/>
</dbReference>
<evidence type="ECO:0000256" key="3">
    <source>
        <dbReference type="ARBA" id="ARBA00023082"/>
    </source>
</evidence>
<feature type="domain" description="RNA polymerase sigma factor 70 region 4 type 2" evidence="5">
    <location>
        <begin position="93"/>
        <end position="140"/>
    </location>
</feature>
<dbReference type="EMBL" id="JACHMI010000001">
    <property type="protein sequence ID" value="MBB6550147.1"/>
    <property type="molecule type" value="Genomic_DNA"/>
</dbReference>
<evidence type="ECO:0000256" key="4">
    <source>
        <dbReference type="ARBA" id="ARBA00023163"/>
    </source>
</evidence>
<dbReference type="AlphaFoldDB" id="A0A7X0NV59"/>
<dbReference type="SUPFAM" id="SSF88659">
    <property type="entry name" value="Sigma3 and sigma4 domains of RNA polymerase sigma factors"/>
    <property type="match status" value="1"/>
</dbReference>
<gene>
    <name evidence="6" type="ORF">HD593_004942</name>
</gene>
<dbReference type="Proteomes" id="UP000565579">
    <property type="component" value="Unassembled WGS sequence"/>
</dbReference>
<dbReference type="InterPro" id="IPR036388">
    <property type="entry name" value="WH-like_DNA-bd_sf"/>
</dbReference>
<dbReference type="InterPro" id="IPR052704">
    <property type="entry name" value="ECF_Sigma-70_Domain"/>
</dbReference>
<dbReference type="InterPro" id="IPR013249">
    <property type="entry name" value="RNA_pol_sigma70_r4_t2"/>
</dbReference>
<evidence type="ECO:0000259" key="5">
    <source>
        <dbReference type="Pfam" id="PF08281"/>
    </source>
</evidence>
<keyword evidence="7" id="KW-1185">Reference proteome</keyword>
<protein>
    <submittedName>
        <fullName evidence="6">RNA polymerase sigma-70 factor (ECF subfamily)</fullName>
    </submittedName>
</protein>
<dbReference type="GO" id="GO:0016987">
    <property type="term" value="F:sigma factor activity"/>
    <property type="evidence" value="ECO:0007669"/>
    <property type="project" value="UniProtKB-KW"/>
</dbReference>
<dbReference type="InterPro" id="IPR014284">
    <property type="entry name" value="RNA_pol_sigma-70_dom"/>
</dbReference>
<keyword evidence="4" id="KW-0804">Transcription</keyword>
<dbReference type="Pfam" id="PF08281">
    <property type="entry name" value="Sigma70_r4_2"/>
    <property type="match status" value="1"/>
</dbReference>
<sequence>MGIASRIVTATDAEDVVQEAWLRWNSTDRTIVRSTPAFLSRTTARLSITMTRTAYARYQTAAGLQPGDAVRAATDPAELVENAEQLLTAMAVLVTRLDKREQVAFILREAFDLPYRNIGELLGLSEPNARQLIRRARVRLVDGRGRQAPPVERFRLFAAFLDAAHQGDLAPLAELARKN</sequence>
<dbReference type="GO" id="GO:0006352">
    <property type="term" value="P:DNA-templated transcription initiation"/>
    <property type="evidence" value="ECO:0007669"/>
    <property type="project" value="InterPro"/>
</dbReference>
<dbReference type="Gene3D" id="1.10.10.10">
    <property type="entry name" value="Winged helix-like DNA-binding domain superfamily/Winged helix DNA-binding domain"/>
    <property type="match status" value="1"/>
</dbReference>
<comment type="similarity">
    <text evidence="1">Belongs to the sigma-70 factor family. ECF subfamily.</text>
</comment>
<keyword evidence="2" id="KW-0805">Transcription regulation</keyword>
<dbReference type="PANTHER" id="PTHR30173">
    <property type="entry name" value="SIGMA 19 FACTOR"/>
    <property type="match status" value="1"/>
</dbReference>
<evidence type="ECO:0000313" key="6">
    <source>
        <dbReference type="EMBL" id="MBB6550147.1"/>
    </source>
</evidence>
<accession>A0A7X0NV59</accession>